<sequence length="315" mass="34657">MKPLYIATGQPAADLALQPAQRLTDDDRWLGRAMLAPAVIYIALLVGFPFLLSVYYSLSDATVGSQVLHFVGLENFRRVLESNTFWRSLRNALVFTLVSQALVVVLAKMLAMALYLDFRGKWLVRLLILLPWVAPISLGTIGWLWIFDPVYSIINWTLAAVGVLGPHNWPVWLGQPELAMMSVIMVDVWRLLPLATVIILAGLGGIPQDIHDAAAMDGAGFWRHLFLINIPLVMPIMLVALLFGIVFTFTDMIIIYVLTRGGPYDTTQVLASLAFFTGIQGGDLAEGAAISLFLFPVLVAVVIVLLTVARRAEVT</sequence>
<dbReference type="SUPFAM" id="SSF161098">
    <property type="entry name" value="MetI-like"/>
    <property type="match status" value="1"/>
</dbReference>
<dbReference type="Gene3D" id="1.10.3720.10">
    <property type="entry name" value="MetI-like"/>
    <property type="match status" value="1"/>
</dbReference>
<gene>
    <name evidence="9" type="ORF">BJN34_01215</name>
</gene>
<dbReference type="InterPro" id="IPR035906">
    <property type="entry name" value="MetI-like_sf"/>
</dbReference>
<feature type="transmembrane region" description="Helical" evidence="7">
    <location>
        <begin position="226"/>
        <end position="250"/>
    </location>
</feature>
<feature type="transmembrane region" description="Helical" evidence="7">
    <location>
        <begin position="92"/>
        <end position="116"/>
    </location>
</feature>
<name>A0A1U9UK11_CUPNE</name>
<evidence type="ECO:0000259" key="8">
    <source>
        <dbReference type="PROSITE" id="PS50928"/>
    </source>
</evidence>
<keyword evidence="3" id="KW-1003">Cell membrane</keyword>
<keyword evidence="2 7" id="KW-0813">Transport</keyword>
<feature type="transmembrane region" description="Helical" evidence="7">
    <location>
        <begin position="288"/>
        <end position="309"/>
    </location>
</feature>
<keyword evidence="6 7" id="KW-0472">Membrane</keyword>
<reference evidence="10" key="1">
    <citation type="submission" date="2017-02" db="EMBL/GenBank/DDBJ databases">
        <title>Complete genome sequence of Cupriavidus necator strain NH9, a 3-chlorobenzoate degrader.</title>
        <authorList>
            <person name="Moriuchi R."/>
            <person name="Dohra H."/>
            <person name="Ogawa N."/>
        </authorList>
    </citation>
    <scope>NUCLEOTIDE SEQUENCE [LARGE SCALE GENOMIC DNA]</scope>
    <source>
        <strain evidence="10">NH9</strain>
    </source>
</reference>
<comment type="subcellular location">
    <subcellularLocation>
        <location evidence="1 7">Cell membrane</location>
        <topology evidence="1 7">Multi-pass membrane protein</topology>
    </subcellularLocation>
</comment>
<feature type="transmembrane region" description="Helical" evidence="7">
    <location>
        <begin position="184"/>
        <end position="206"/>
    </location>
</feature>
<dbReference type="GO" id="GO:0005886">
    <property type="term" value="C:plasma membrane"/>
    <property type="evidence" value="ECO:0007669"/>
    <property type="project" value="UniProtKB-SubCell"/>
</dbReference>
<evidence type="ECO:0000256" key="7">
    <source>
        <dbReference type="RuleBase" id="RU363032"/>
    </source>
</evidence>
<evidence type="ECO:0000256" key="1">
    <source>
        <dbReference type="ARBA" id="ARBA00004651"/>
    </source>
</evidence>
<dbReference type="PANTHER" id="PTHR43005">
    <property type="entry name" value="BLR7065 PROTEIN"/>
    <property type="match status" value="1"/>
</dbReference>
<dbReference type="CDD" id="cd06261">
    <property type="entry name" value="TM_PBP2"/>
    <property type="match status" value="1"/>
</dbReference>
<feature type="transmembrane region" description="Helical" evidence="7">
    <location>
        <begin position="38"/>
        <end position="58"/>
    </location>
</feature>
<protein>
    <submittedName>
        <fullName evidence="9">ABC transporter permease</fullName>
    </submittedName>
</protein>
<evidence type="ECO:0000256" key="5">
    <source>
        <dbReference type="ARBA" id="ARBA00022989"/>
    </source>
</evidence>
<dbReference type="RefSeq" id="WP_234824872.1">
    <property type="nucleotide sequence ID" value="NZ_CP017757.2"/>
</dbReference>
<dbReference type="Proteomes" id="UP000189627">
    <property type="component" value="Chromosome 1"/>
</dbReference>
<dbReference type="AlphaFoldDB" id="A0A1U9UK11"/>
<dbReference type="Pfam" id="PF00528">
    <property type="entry name" value="BPD_transp_1"/>
    <property type="match status" value="1"/>
</dbReference>
<feature type="transmembrane region" description="Helical" evidence="7">
    <location>
        <begin position="153"/>
        <end position="172"/>
    </location>
</feature>
<evidence type="ECO:0000256" key="6">
    <source>
        <dbReference type="ARBA" id="ARBA00023136"/>
    </source>
</evidence>
<dbReference type="PANTHER" id="PTHR43005:SF1">
    <property type="entry name" value="SPERMIDINE_PUTRESCINE TRANSPORT SYSTEM PERMEASE PROTEIN"/>
    <property type="match status" value="1"/>
</dbReference>
<keyword evidence="5 7" id="KW-1133">Transmembrane helix</keyword>
<proteinExistence type="inferred from homology"/>
<organism evidence="9 10">
    <name type="scientific">Cupriavidus necator</name>
    <name type="common">Alcaligenes eutrophus</name>
    <name type="synonym">Ralstonia eutropha</name>
    <dbReference type="NCBI Taxonomy" id="106590"/>
    <lineage>
        <taxon>Bacteria</taxon>
        <taxon>Pseudomonadati</taxon>
        <taxon>Pseudomonadota</taxon>
        <taxon>Betaproteobacteria</taxon>
        <taxon>Burkholderiales</taxon>
        <taxon>Burkholderiaceae</taxon>
        <taxon>Cupriavidus</taxon>
    </lineage>
</organism>
<feature type="transmembrane region" description="Helical" evidence="7">
    <location>
        <begin position="123"/>
        <end position="147"/>
    </location>
</feature>
<dbReference type="EMBL" id="CP017757">
    <property type="protein sequence ID" value="AQV92515.1"/>
    <property type="molecule type" value="Genomic_DNA"/>
</dbReference>
<dbReference type="InterPro" id="IPR000515">
    <property type="entry name" value="MetI-like"/>
</dbReference>
<evidence type="ECO:0000313" key="10">
    <source>
        <dbReference type="Proteomes" id="UP000189627"/>
    </source>
</evidence>
<keyword evidence="4 7" id="KW-0812">Transmembrane</keyword>
<feature type="domain" description="ABC transmembrane type-1" evidence="8">
    <location>
        <begin position="89"/>
        <end position="307"/>
    </location>
</feature>
<accession>A0A1U9UK11</accession>
<evidence type="ECO:0000256" key="2">
    <source>
        <dbReference type="ARBA" id="ARBA00022448"/>
    </source>
</evidence>
<dbReference type="KEGG" id="cuh:BJN34_01215"/>
<evidence type="ECO:0000256" key="3">
    <source>
        <dbReference type="ARBA" id="ARBA00022475"/>
    </source>
</evidence>
<comment type="similarity">
    <text evidence="7">Belongs to the binding-protein-dependent transport system permease family.</text>
</comment>
<evidence type="ECO:0000256" key="4">
    <source>
        <dbReference type="ARBA" id="ARBA00022692"/>
    </source>
</evidence>
<evidence type="ECO:0000313" key="9">
    <source>
        <dbReference type="EMBL" id="AQV92515.1"/>
    </source>
</evidence>
<dbReference type="GO" id="GO:0055085">
    <property type="term" value="P:transmembrane transport"/>
    <property type="evidence" value="ECO:0007669"/>
    <property type="project" value="InterPro"/>
</dbReference>
<dbReference type="PROSITE" id="PS50928">
    <property type="entry name" value="ABC_TM1"/>
    <property type="match status" value="1"/>
</dbReference>